<feature type="transmembrane region" description="Helical" evidence="3">
    <location>
        <begin position="94"/>
        <end position="121"/>
    </location>
</feature>
<dbReference type="KEGG" id="atq:GH723_02320"/>
<protein>
    <submittedName>
        <fullName evidence="5">Alpha/beta fold hydrolase</fullName>
    </submittedName>
</protein>
<dbReference type="GO" id="GO:0016787">
    <property type="term" value="F:hydrolase activity"/>
    <property type="evidence" value="ECO:0007669"/>
    <property type="project" value="UniProtKB-KW"/>
</dbReference>
<keyword evidence="3" id="KW-1133">Transmembrane helix</keyword>
<keyword evidence="3" id="KW-0812">Transmembrane</keyword>
<reference evidence="5 6" key="1">
    <citation type="submission" date="2019-11" db="EMBL/GenBank/DDBJ databases">
        <authorList>
            <person name="He Y."/>
        </authorList>
    </citation>
    <scope>NUCLEOTIDE SEQUENCE [LARGE SCALE GENOMIC DNA]</scope>
    <source>
        <strain evidence="5 6">SCSIO 58843</strain>
    </source>
</reference>
<keyword evidence="3" id="KW-0472">Membrane</keyword>
<evidence type="ECO:0000313" key="5">
    <source>
        <dbReference type="EMBL" id="QGG94032.1"/>
    </source>
</evidence>
<proteinExistence type="predicted"/>
<dbReference type="InterPro" id="IPR029058">
    <property type="entry name" value="AB_hydrolase_fold"/>
</dbReference>
<feature type="compositionally biased region" description="Basic residues" evidence="2">
    <location>
        <begin position="35"/>
        <end position="62"/>
    </location>
</feature>
<feature type="domain" description="AB hydrolase-1" evidence="4">
    <location>
        <begin position="166"/>
        <end position="244"/>
    </location>
</feature>
<evidence type="ECO:0000256" key="3">
    <source>
        <dbReference type="SAM" id="Phobius"/>
    </source>
</evidence>
<dbReference type="Proteomes" id="UP000334019">
    <property type="component" value="Chromosome"/>
</dbReference>
<dbReference type="SUPFAM" id="SSF53474">
    <property type="entry name" value="alpha/beta-Hydrolases"/>
    <property type="match status" value="1"/>
</dbReference>
<evidence type="ECO:0000256" key="1">
    <source>
        <dbReference type="ARBA" id="ARBA00022801"/>
    </source>
</evidence>
<feature type="compositionally biased region" description="Pro residues" evidence="2">
    <location>
        <begin position="1"/>
        <end position="11"/>
    </location>
</feature>
<organism evidence="5 6">
    <name type="scientific">Actinomarinicola tropica</name>
    <dbReference type="NCBI Taxonomy" id="2789776"/>
    <lineage>
        <taxon>Bacteria</taxon>
        <taxon>Bacillati</taxon>
        <taxon>Actinomycetota</taxon>
        <taxon>Acidimicrobiia</taxon>
        <taxon>Acidimicrobiales</taxon>
        <taxon>Iamiaceae</taxon>
        <taxon>Actinomarinicola</taxon>
    </lineage>
</organism>
<feature type="region of interest" description="Disordered" evidence="2">
    <location>
        <begin position="1"/>
        <end position="62"/>
    </location>
</feature>
<dbReference type="InterPro" id="IPR000073">
    <property type="entry name" value="AB_hydrolase_1"/>
</dbReference>
<sequence>MPRPRQPPVRWPTPGSGGRRGGAVVLGRPPGPRLPARRRASPLRPALRSRRPRRGRRARHPPVPHRAVGLVRRLALRLAGRFGWRLARRRVRRAVPWVVVPASLGAGAVAVPAAAGALAVAGRRRRRRADSCGPHCLTLPEGRGDVITTADGAELALHVAGPADGPLVVLVHCWTGAKELWAPTARRLVHLGHRVVLYDQRGHGSSTWGDGVSDVDRLGDDLATVLAHVDALDAVVAGHSMGGMSIQA</sequence>
<evidence type="ECO:0000256" key="2">
    <source>
        <dbReference type="SAM" id="MobiDB-lite"/>
    </source>
</evidence>
<keyword evidence="6" id="KW-1185">Reference proteome</keyword>
<accession>A0A5Q2RGS7</accession>
<evidence type="ECO:0000313" key="6">
    <source>
        <dbReference type="Proteomes" id="UP000334019"/>
    </source>
</evidence>
<dbReference type="PANTHER" id="PTHR46118">
    <property type="entry name" value="PROTEIN ABHD11"/>
    <property type="match status" value="1"/>
</dbReference>
<evidence type="ECO:0000259" key="4">
    <source>
        <dbReference type="Pfam" id="PF00561"/>
    </source>
</evidence>
<gene>
    <name evidence="5" type="ORF">GH723_02320</name>
</gene>
<dbReference type="Pfam" id="PF00561">
    <property type="entry name" value="Abhydrolase_1"/>
    <property type="match status" value="1"/>
</dbReference>
<dbReference type="AlphaFoldDB" id="A0A5Q2RGS7"/>
<dbReference type="Gene3D" id="3.40.50.1820">
    <property type="entry name" value="alpha/beta hydrolase"/>
    <property type="match status" value="1"/>
</dbReference>
<keyword evidence="1 5" id="KW-0378">Hydrolase</keyword>
<name>A0A5Q2RGS7_9ACTN</name>
<dbReference type="EMBL" id="CP045851">
    <property type="protein sequence ID" value="QGG94032.1"/>
    <property type="molecule type" value="Genomic_DNA"/>
</dbReference>
<dbReference type="PANTHER" id="PTHR46118:SF4">
    <property type="entry name" value="PROTEIN ABHD11"/>
    <property type="match status" value="1"/>
</dbReference>